<reference evidence="3 4" key="2">
    <citation type="submission" date="2018-11" db="EMBL/GenBank/DDBJ databases">
        <authorList>
            <consortium name="Pathogen Informatics"/>
        </authorList>
    </citation>
    <scope>NUCLEOTIDE SEQUENCE [LARGE SCALE GENOMIC DNA]</scope>
</reference>
<evidence type="ECO:0000313" key="4">
    <source>
        <dbReference type="Proteomes" id="UP000276776"/>
    </source>
</evidence>
<dbReference type="AlphaFoldDB" id="A0A0N5D971"/>
<dbReference type="WBParaSite" id="TCLT_0000967701-mRNA-1">
    <property type="protein sequence ID" value="TCLT_0000967701-mRNA-1"/>
    <property type="gene ID" value="TCLT_0000967701"/>
</dbReference>
<dbReference type="InterPro" id="IPR003595">
    <property type="entry name" value="Tyr_Pase_cat"/>
</dbReference>
<dbReference type="InterPro" id="IPR029021">
    <property type="entry name" value="Prot-tyrosine_phosphatase-like"/>
</dbReference>
<accession>A0A0N5D971</accession>
<dbReference type="PANTHER" id="PTHR46163">
    <property type="entry name" value="TYROSINE-PROTEIN PHOSPHATASE-RELATED"/>
    <property type="match status" value="1"/>
</dbReference>
<protein>
    <submittedName>
        <fullName evidence="5">Protein-tyrosine phosphatase</fullName>
    </submittedName>
</protein>
<gene>
    <name evidence="3" type="ORF">TCLT_LOCUS9666</name>
</gene>
<dbReference type="Gene3D" id="3.90.190.10">
    <property type="entry name" value="Protein tyrosine phosphatase superfamily"/>
    <property type="match status" value="1"/>
</dbReference>
<organism evidence="5">
    <name type="scientific">Thelazia callipaeda</name>
    <name type="common">Oriental eyeworm</name>
    <name type="synonym">Parasitic nematode</name>
    <dbReference type="NCBI Taxonomy" id="103827"/>
    <lineage>
        <taxon>Eukaryota</taxon>
        <taxon>Metazoa</taxon>
        <taxon>Ecdysozoa</taxon>
        <taxon>Nematoda</taxon>
        <taxon>Chromadorea</taxon>
        <taxon>Rhabditida</taxon>
        <taxon>Spirurina</taxon>
        <taxon>Spiruromorpha</taxon>
        <taxon>Thelazioidea</taxon>
        <taxon>Thelaziidae</taxon>
        <taxon>Thelazia</taxon>
    </lineage>
</organism>
<dbReference type="SMART" id="SM00194">
    <property type="entry name" value="PTPc"/>
    <property type="match status" value="1"/>
</dbReference>
<dbReference type="InterPro" id="IPR000242">
    <property type="entry name" value="PTP_cat"/>
</dbReference>
<dbReference type="OMA" id="MCILELA"/>
<dbReference type="PROSITE" id="PS00383">
    <property type="entry name" value="TYR_PHOSPHATASE_1"/>
    <property type="match status" value="1"/>
</dbReference>
<evidence type="ECO:0000259" key="2">
    <source>
        <dbReference type="PROSITE" id="PS50056"/>
    </source>
</evidence>
<evidence type="ECO:0000259" key="1">
    <source>
        <dbReference type="PROSITE" id="PS50055"/>
    </source>
</evidence>
<dbReference type="InterPro" id="IPR052782">
    <property type="entry name" value="Oocyte-zygote_transition_reg"/>
</dbReference>
<feature type="domain" description="Tyrosine specific protein phosphatases" evidence="2">
    <location>
        <begin position="267"/>
        <end position="339"/>
    </location>
</feature>
<dbReference type="SMART" id="SM00404">
    <property type="entry name" value="PTPc_motif"/>
    <property type="match status" value="1"/>
</dbReference>
<reference evidence="5" key="1">
    <citation type="submission" date="2017-02" db="UniProtKB">
        <authorList>
            <consortium name="WormBaseParasite"/>
        </authorList>
    </citation>
    <scope>IDENTIFICATION</scope>
</reference>
<evidence type="ECO:0000313" key="5">
    <source>
        <dbReference type="WBParaSite" id="TCLT_0000967701-mRNA-1"/>
    </source>
</evidence>
<dbReference type="PROSITE" id="PS50055">
    <property type="entry name" value="TYR_PHOSPHATASE_PTP"/>
    <property type="match status" value="1"/>
</dbReference>
<name>A0A0N5D971_THECL</name>
<proteinExistence type="predicted"/>
<dbReference type="Pfam" id="PF00102">
    <property type="entry name" value="Y_phosphatase"/>
    <property type="match status" value="1"/>
</dbReference>
<sequence>MNICFLVTANYLYQTSREKPSRRHVPKTASARRQKTYIRDEPLKDIELDLESGCKDSTVPGAEKVTDNALEWVKTVSRKGLRPILKEFATVRKFIPPNMSTDVFNQNPSKNRYTDVMCLDKTRVILKDRTKSNDYIHASWVQLPSNRKYICTQGPLDETIEDFWWMIFKEEVQAIVMLCDFIEDGEQKCAEYYPLTTGEKVQYGEITVKKLKEEEAIQMITCQMMSVKYDYRKIKIYKFKIGRGETHHVNHYRWSSWPDRSAPSSSAPLISLILKIKALHDRGPVVIHCSAGIGRTGTLCAVDYAMDKFSEEATLSPADVVKAIRHQRLHSVQSVLQYLYMHICLVDYVIFSKSLPKDMPSRKFRRDYEKYLKKFTERLAKEKQTVGNT</sequence>
<dbReference type="OrthoDB" id="6058203at2759"/>
<dbReference type="Proteomes" id="UP000276776">
    <property type="component" value="Unassembled WGS sequence"/>
</dbReference>
<dbReference type="InterPro" id="IPR016130">
    <property type="entry name" value="Tyr_Pase_AS"/>
</dbReference>
<feature type="domain" description="Tyrosine-protein phosphatase" evidence="1">
    <location>
        <begin position="84"/>
        <end position="348"/>
    </location>
</feature>
<evidence type="ECO:0000313" key="3">
    <source>
        <dbReference type="EMBL" id="VDN07317.1"/>
    </source>
</evidence>
<dbReference type="EMBL" id="UYYF01004850">
    <property type="protein sequence ID" value="VDN07317.1"/>
    <property type="molecule type" value="Genomic_DNA"/>
</dbReference>
<dbReference type="STRING" id="103827.A0A0N5D971"/>
<keyword evidence="4" id="KW-1185">Reference proteome</keyword>
<dbReference type="GO" id="GO:0004725">
    <property type="term" value="F:protein tyrosine phosphatase activity"/>
    <property type="evidence" value="ECO:0007669"/>
    <property type="project" value="InterPro"/>
</dbReference>
<dbReference type="SUPFAM" id="SSF52799">
    <property type="entry name" value="(Phosphotyrosine protein) phosphatases II"/>
    <property type="match status" value="1"/>
</dbReference>
<dbReference type="InterPro" id="IPR000387">
    <property type="entry name" value="Tyr_Pase_dom"/>
</dbReference>
<dbReference type="PRINTS" id="PR00700">
    <property type="entry name" value="PRTYPHPHTASE"/>
</dbReference>
<dbReference type="PROSITE" id="PS50056">
    <property type="entry name" value="TYR_PHOSPHATASE_2"/>
    <property type="match status" value="1"/>
</dbReference>
<dbReference type="CDD" id="cd00047">
    <property type="entry name" value="PTPc"/>
    <property type="match status" value="1"/>
</dbReference>